<dbReference type="InterPro" id="IPR013783">
    <property type="entry name" value="Ig-like_fold"/>
</dbReference>
<keyword evidence="2" id="KW-0326">Glycosidase</keyword>
<dbReference type="Gene3D" id="3.20.20.80">
    <property type="entry name" value="Glycosidases"/>
    <property type="match status" value="1"/>
</dbReference>
<keyword evidence="6" id="KW-1185">Reference proteome</keyword>
<dbReference type="PATRIC" id="fig|1291052.5.peg.413"/>
<dbReference type="RefSeq" id="WP_056976277.1">
    <property type="nucleotide sequence ID" value="NZ_AYYO01000056.1"/>
</dbReference>
<dbReference type="InterPro" id="IPR006047">
    <property type="entry name" value="GH13_cat_dom"/>
</dbReference>
<dbReference type="OrthoDB" id="9805159at2"/>
<dbReference type="Pfam" id="PF02903">
    <property type="entry name" value="Alpha-amylase_N"/>
    <property type="match status" value="1"/>
</dbReference>
<dbReference type="InterPro" id="IPR004185">
    <property type="entry name" value="Glyco_hydro_13_lg-like_dom"/>
</dbReference>
<dbReference type="Proteomes" id="UP000051679">
    <property type="component" value="Unassembled WGS sequence"/>
</dbReference>
<evidence type="ECO:0000256" key="2">
    <source>
        <dbReference type="ARBA" id="ARBA00023295"/>
    </source>
</evidence>
<dbReference type="SMART" id="SM00642">
    <property type="entry name" value="Aamy"/>
    <property type="match status" value="1"/>
</dbReference>
<dbReference type="PANTHER" id="PTHR10357:SF210">
    <property type="entry name" value="MALTODEXTRIN GLUCOSIDASE"/>
    <property type="match status" value="1"/>
</dbReference>
<dbReference type="STRING" id="1291052.FC18_GL000403"/>
<protein>
    <submittedName>
        <fullName evidence="5">Neopullulanase</fullName>
    </submittedName>
</protein>
<accession>A0A0R1ZRA2</accession>
<feature type="coiled-coil region" evidence="3">
    <location>
        <begin position="407"/>
        <end position="434"/>
    </location>
</feature>
<dbReference type="Gene3D" id="3.90.400.10">
    <property type="entry name" value="Oligo-1,6-glucosidase, Domain 2"/>
    <property type="match status" value="1"/>
</dbReference>
<sequence length="581" mass="66141">MINAALRHRPESEDCFLYDQEHLRLRFHSASGDIASVTVLYGDPYWNLPSADGRYVFQYEQQAMTKLGTGEALDHWACTLTAPFARMQYLFLVTDKAGVSVLVGDRGIRADSQENRLEVSNYFRVPYFHAIDMVQTPDWVKQTVWYQIFPERFANGDQTNDPANTKPWRPADHPGREDFYGGDLQGVLDHLDDLQALGINGLYFCPIFTASSNHKYDTIDYLEIDPAFGDKALFAKLVTEAHARGMKIMLDAVFNHMGYESMQWQDVLANGAKSRFASWFHIHEFPVTPFRDPIHDGGKPQFDTFGFEPHMPKLNTANPEVQDYLLSVAKYWVEEFDIDAWRLDVANEVDHHFWRRFYAAVTAIKPDFYVLGEVWHSSQPWLNGGEFSGVMNYAYTQLTMDHFLTHKQSAQELVERLTDQLMLYRDQVNQVMLNMLDSHDTARLLTQAGDDQDLALQTLAFIFTQTGAPCIYYGTEMGMDGDNDPDDRRPMDWSKLGGKTWQKVAALIKVRRDHAATFGQGSTALTVTDAGLIKVERSGEQHITAYFNTTDREIELTATPVLAQNFQANVLAPKGFVVSVD</sequence>
<keyword evidence="3" id="KW-0175">Coiled coil</keyword>
<evidence type="ECO:0000256" key="1">
    <source>
        <dbReference type="ARBA" id="ARBA00022801"/>
    </source>
</evidence>
<evidence type="ECO:0000313" key="6">
    <source>
        <dbReference type="Proteomes" id="UP000051679"/>
    </source>
</evidence>
<dbReference type="GO" id="GO:0005975">
    <property type="term" value="P:carbohydrate metabolic process"/>
    <property type="evidence" value="ECO:0007669"/>
    <property type="project" value="InterPro"/>
</dbReference>
<dbReference type="Gene3D" id="2.60.40.10">
    <property type="entry name" value="Immunoglobulins"/>
    <property type="match status" value="1"/>
</dbReference>
<dbReference type="CDD" id="cd02857">
    <property type="entry name" value="E_set_CDase_PDE_N"/>
    <property type="match status" value="1"/>
</dbReference>
<comment type="caution">
    <text evidence="5">The sequence shown here is derived from an EMBL/GenBank/DDBJ whole genome shotgun (WGS) entry which is preliminary data.</text>
</comment>
<dbReference type="SUPFAM" id="SSF51445">
    <property type="entry name" value="(Trans)glycosidases"/>
    <property type="match status" value="1"/>
</dbReference>
<dbReference type="CDD" id="cd11338">
    <property type="entry name" value="AmyAc_CMD"/>
    <property type="match status" value="1"/>
</dbReference>
<dbReference type="AlphaFoldDB" id="A0A0R1ZRA2"/>
<dbReference type="GO" id="GO:0004553">
    <property type="term" value="F:hydrolase activity, hydrolyzing O-glycosyl compounds"/>
    <property type="evidence" value="ECO:0007669"/>
    <property type="project" value="InterPro"/>
</dbReference>
<proteinExistence type="predicted"/>
<dbReference type="InterPro" id="IPR014756">
    <property type="entry name" value="Ig_E-set"/>
</dbReference>
<dbReference type="InterPro" id="IPR045857">
    <property type="entry name" value="O16G_dom_2"/>
</dbReference>
<dbReference type="InterPro" id="IPR017853">
    <property type="entry name" value="GH"/>
</dbReference>
<evidence type="ECO:0000256" key="3">
    <source>
        <dbReference type="SAM" id="Coils"/>
    </source>
</evidence>
<evidence type="ECO:0000313" key="5">
    <source>
        <dbReference type="EMBL" id="KRM54185.1"/>
    </source>
</evidence>
<feature type="domain" description="Glycosyl hydrolase family 13 catalytic" evidence="4">
    <location>
        <begin position="147"/>
        <end position="511"/>
    </location>
</feature>
<organism evidence="5 6">
    <name type="scientific">Lacticaseibacillus sharpeae JCM 1186 = DSM 20505</name>
    <dbReference type="NCBI Taxonomy" id="1291052"/>
    <lineage>
        <taxon>Bacteria</taxon>
        <taxon>Bacillati</taxon>
        <taxon>Bacillota</taxon>
        <taxon>Bacilli</taxon>
        <taxon>Lactobacillales</taxon>
        <taxon>Lactobacillaceae</taxon>
        <taxon>Lacticaseibacillus</taxon>
    </lineage>
</organism>
<reference evidence="5 6" key="1">
    <citation type="journal article" date="2015" name="Genome Announc.">
        <title>Expanding the biotechnology potential of lactobacilli through comparative genomics of 213 strains and associated genera.</title>
        <authorList>
            <person name="Sun Z."/>
            <person name="Harris H.M."/>
            <person name="McCann A."/>
            <person name="Guo C."/>
            <person name="Argimon S."/>
            <person name="Zhang W."/>
            <person name="Yang X."/>
            <person name="Jeffery I.B."/>
            <person name="Cooney J.C."/>
            <person name="Kagawa T.F."/>
            <person name="Liu W."/>
            <person name="Song Y."/>
            <person name="Salvetti E."/>
            <person name="Wrobel A."/>
            <person name="Rasinkangas P."/>
            <person name="Parkhill J."/>
            <person name="Rea M.C."/>
            <person name="O'Sullivan O."/>
            <person name="Ritari J."/>
            <person name="Douillard F.P."/>
            <person name="Paul Ross R."/>
            <person name="Yang R."/>
            <person name="Briner A.E."/>
            <person name="Felis G.E."/>
            <person name="de Vos W.M."/>
            <person name="Barrangou R."/>
            <person name="Klaenhammer T.R."/>
            <person name="Caufield P.W."/>
            <person name="Cui Y."/>
            <person name="Zhang H."/>
            <person name="O'Toole P.W."/>
        </authorList>
    </citation>
    <scope>NUCLEOTIDE SEQUENCE [LARGE SCALE GENOMIC DNA]</scope>
    <source>
        <strain evidence="5 6">DSM 20505</strain>
    </source>
</reference>
<dbReference type="EMBL" id="AYYO01000056">
    <property type="protein sequence ID" value="KRM54185.1"/>
    <property type="molecule type" value="Genomic_DNA"/>
</dbReference>
<dbReference type="Pfam" id="PF00128">
    <property type="entry name" value="Alpha-amylase"/>
    <property type="match status" value="1"/>
</dbReference>
<keyword evidence="1" id="KW-0378">Hydrolase</keyword>
<name>A0A0R1ZRA2_9LACO</name>
<gene>
    <name evidence="5" type="ORF">FC18_GL000403</name>
</gene>
<dbReference type="SUPFAM" id="SSF81296">
    <property type="entry name" value="E set domains"/>
    <property type="match status" value="1"/>
</dbReference>
<evidence type="ECO:0000259" key="4">
    <source>
        <dbReference type="SMART" id="SM00642"/>
    </source>
</evidence>
<dbReference type="PANTHER" id="PTHR10357">
    <property type="entry name" value="ALPHA-AMYLASE FAMILY MEMBER"/>
    <property type="match status" value="1"/>
</dbReference>